<dbReference type="KEGG" id="gsn:YC6258_05427"/>
<feature type="signal peptide" evidence="6">
    <location>
        <begin position="1"/>
        <end position="20"/>
    </location>
</feature>
<dbReference type="EMBL" id="CP007142">
    <property type="protein sequence ID" value="AJQ97457.1"/>
    <property type="molecule type" value="Genomic_DNA"/>
</dbReference>
<dbReference type="Gene3D" id="3.40.30.10">
    <property type="entry name" value="Glutaredoxin"/>
    <property type="match status" value="1"/>
</dbReference>
<accession>A0A0C5VS26</accession>
<dbReference type="InterPro" id="IPR013766">
    <property type="entry name" value="Thioredoxin_domain"/>
</dbReference>
<dbReference type="SUPFAM" id="SSF52833">
    <property type="entry name" value="Thioredoxin-like"/>
    <property type="match status" value="1"/>
</dbReference>
<evidence type="ECO:0000256" key="4">
    <source>
        <dbReference type="ARBA" id="ARBA00023157"/>
    </source>
</evidence>
<dbReference type="Pfam" id="PF13462">
    <property type="entry name" value="Thioredoxin_4"/>
    <property type="match status" value="1"/>
</dbReference>
<dbReference type="PANTHER" id="PTHR13887:SF14">
    <property type="entry name" value="DISULFIDE BOND FORMATION PROTEIN D"/>
    <property type="match status" value="1"/>
</dbReference>
<evidence type="ECO:0000256" key="5">
    <source>
        <dbReference type="ARBA" id="ARBA00023284"/>
    </source>
</evidence>
<organism evidence="8 9">
    <name type="scientific">Gynuella sunshinyii YC6258</name>
    <dbReference type="NCBI Taxonomy" id="1445510"/>
    <lineage>
        <taxon>Bacteria</taxon>
        <taxon>Pseudomonadati</taxon>
        <taxon>Pseudomonadota</taxon>
        <taxon>Gammaproteobacteria</taxon>
        <taxon>Oceanospirillales</taxon>
        <taxon>Saccharospirillaceae</taxon>
        <taxon>Gynuella</taxon>
    </lineage>
</organism>
<comment type="similarity">
    <text evidence="1">Belongs to the thioredoxin family. DsbA subfamily.</text>
</comment>
<feature type="domain" description="Thioredoxin" evidence="7">
    <location>
        <begin position="62"/>
        <end position="263"/>
    </location>
</feature>
<name>A0A0C5VS26_9GAMM</name>
<dbReference type="InterPro" id="IPR036249">
    <property type="entry name" value="Thioredoxin-like_sf"/>
</dbReference>
<sequence>MFKHLLMLTAFLLFTPVTLAAELSQEQKLMVEQLVEEKVNTFIQSDAFQQAISEGIYRFIETQNAQRAEQEAKTKARQAEIILPVTSQDHVYGDPDARYTLIEYSDYECPFCKKFHVTAESFVDAHSDVNWVYRHFPLDFHNPGAQTEAEAAECAAEVGGKQAFWDYSRLIFQRTRSNGKGFPIENLTPLAEELGYDVKAFAQCLEAGTFKNKVLQQFQQGQSAGVSGTPGNFLVDNQKGTIIPVTGAQPLEVLEQVLQQLKEEN</sequence>
<keyword evidence="5" id="KW-0676">Redox-active center</keyword>
<dbReference type="OrthoDB" id="9780340at2"/>
<dbReference type="InterPro" id="IPR012336">
    <property type="entry name" value="Thioredoxin-like_fold"/>
</dbReference>
<proteinExistence type="inferred from homology"/>
<dbReference type="GO" id="GO:0016853">
    <property type="term" value="F:isomerase activity"/>
    <property type="evidence" value="ECO:0007669"/>
    <property type="project" value="UniProtKB-KW"/>
</dbReference>
<keyword evidence="9" id="KW-1185">Reference proteome</keyword>
<protein>
    <submittedName>
        <fullName evidence="8">Protein-disulfide isomerase</fullName>
    </submittedName>
</protein>
<dbReference type="AlphaFoldDB" id="A0A0C5VS26"/>
<dbReference type="HOGENOM" id="CLU_000288_47_2_6"/>
<keyword evidence="8" id="KW-0413">Isomerase</keyword>
<dbReference type="GO" id="GO:0016491">
    <property type="term" value="F:oxidoreductase activity"/>
    <property type="evidence" value="ECO:0007669"/>
    <property type="project" value="UniProtKB-KW"/>
</dbReference>
<reference evidence="8 9" key="1">
    <citation type="submission" date="2014-01" db="EMBL/GenBank/DDBJ databases">
        <title>Full genme sequencing of cellulolytic bacterium Gynuella sunshinyii YC6258T gen. nov., sp. nov.</title>
        <authorList>
            <person name="Khan H."/>
            <person name="Chung E.J."/>
            <person name="Chung Y.R."/>
        </authorList>
    </citation>
    <scope>NUCLEOTIDE SEQUENCE [LARGE SCALE GENOMIC DNA]</scope>
    <source>
        <strain evidence="8 9">YC6258</strain>
    </source>
</reference>
<gene>
    <name evidence="8" type="ORF">YC6258_05427</name>
</gene>
<evidence type="ECO:0000256" key="1">
    <source>
        <dbReference type="ARBA" id="ARBA00005791"/>
    </source>
</evidence>
<dbReference type="RefSeq" id="WP_052830551.1">
    <property type="nucleotide sequence ID" value="NZ_CP007142.1"/>
</dbReference>
<dbReference type="PROSITE" id="PS51352">
    <property type="entry name" value="THIOREDOXIN_2"/>
    <property type="match status" value="1"/>
</dbReference>
<evidence type="ECO:0000313" key="9">
    <source>
        <dbReference type="Proteomes" id="UP000032266"/>
    </source>
</evidence>
<keyword evidence="2 6" id="KW-0732">Signal</keyword>
<evidence type="ECO:0000313" key="8">
    <source>
        <dbReference type="EMBL" id="AJQ97457.1"/>
    </source>
</evidence>
<keyword evidence="3" id="KW-0560">Oxidoreductase</keyword>
<dbReference type="STRING" id="1445510.YC6258_05427"/>
<feature type="chain" id="PRO_5002183833" evidence="6">
    <location>
        <begin position="21"/>
        <end position="265"/>
    </location>
</feature>
<dbReference type="Proteomes" id="UP000032266">
    <property type="component" value="Chromosome"/>
</dbReference>
<evidence type="ECO:0000256" key="2">
    <source>
        <dbReference type="ARBA" id="ARBA00022729"/>
    </source>
</evidence>
<evidence type="ECO:0000256" key="3">
    <source>
        <dbReference type="ARBA" id="ARBA00023002"/>
    </source>
</evidence>
<evidence type="ECO:0000256" key="6">
    <source>
        <dbReference type="SAM" id="SignalP"/>
    </source>
</evidence>
<keyword evidence="4" id="KW-1015">Disulfide bond</keyword>
<dbReference type="PANTHER" id="PTHR13887">
    <property type="entry name" value="GLUTATHIONE S-TRANSFERASE KAPPA"/>
    <property type="match status" value="1"/>
</dbReference>
<evidence type="ECO:0000259" key="7">
    <source>
        <dbReference type="PROSITE" id="PS51352"/>
    </source>
</evidence>